<feature type="domain" description="Small ribosomal subunit protein uS7" evidence="5">
    <location>
        <begin position="60"/>
        <end position="213"/>
    </location>
</feature>
<name>A0AAN9U1Y0_9HEMI</name>
<dbReference type="InterPro" id="IPR036823">
    <property type="entry name" value="Ribosomal_uS7_dom_sf"/>
</dbReference>
<dbReference type="GO" id="GO:0005840">
    <property type="term" value="C:ribosome"/>
    <property type="evidence" value="ECO:0007669"/>
    <property type="project" value="UniProtKB-KW"/>
</dbReference>
<dbReference type="PANTHER" id="PTHR11205">
    <property type="entry name" value="RIBOSOMAL PROTEIN S7"/>
    <property type="match status" value="1"/>
</dbReference>
<dbReference type="Gene3D" id="1.10.455.10">
    <property type="entry name" value="Ribosomal protein S7 domain"/>
    <property type="match status" value="1"/>
</dbReference>
<keyword evidence="7" id="KW-1185">Reference proteome</keyword>
<gene>
    <name evidence="6" type="ORF">V9T40_006757</name>
</gene>
<evidence type="ECO:0000256" key="1">
    <source>
        <dbReference type="ARBA" id="ARBA00007151"/>
    </source>
</evidence>
<dbReference type="AlphaFoldDB" id="A0AAN9U1Y0"/>
<dbReference type="EMBL" id="JBBCAQ010000007">
    <property type="protein sequence ID" value="KAK7602783.1"/>
    <property type="molecule type" value="Genomic_DNA"/>
</dbReference>
<protein>
    <recommendedName>
        <fullName evidence="5">Small ribosomal subunit protein uS7 domain-containing protein</fullName>
    </recommendedName>
</protein>
<sequence>MNTSRISSSIRLFACPRYYSQYPKGAIFPICKEKYIQKAIESGEAETLKKLPIRAAHPTESSFVFNDYTISKLINQVMRDGKKIVARQLVYRTLQRIKNTQVELYNKTTDEEEKAKIILDPVRILKMAINNGRPLLKLQPLRRGGSIYQIPVPISNVQALSLSMKWLIEAGKEKDMNTRFVEKFTNEILDAAHNRGRVVKKKIELHKICEANRAYAHFRWG</sequence>
<evidence type="ECO:0000313" key="7">
    <source>
        <dbReference type="Proteomes" id="UP001367676"/>
    </source>
</evidence>
<dbReference type="InterPro" id="IPR023798">
    <property type="entry name" value="Ribosomal_uS7_dom"/>
</dbReference>
<keyword evidence="3 4" id="KW-0687">Ribonucleoprotein</keyword>
<evidence type="ECO:0000259" key="5">
    <source>
        <dbReference type="Pfam" id="PF00177"/>
    </source>
</evidence>
<organism evidence="6 7">
    <name type="scientific">Parthenolecanium corni</name>
    <dbReference type="NCBI Taxonomy" id="536013"/>
    <lineage>
        <taxon>Eukaryota</taxon>
        <taxon>Metazoa</taxon>
        <taxon>Ecdysozoa</taxon>
        <taxon>Arthropoda</taxon>
        <taxon>Hexapoda</taxon>
        <taxon>Insecta</taxon>
        <taxon>Pterygota</taxon>
        <taxon>Neoptera</taxon>
        <taxon>Paraneoptera</taxon>
        <taxon>Hemiptera</taxon>
        <taxon>Sternorrhyncha</taxon>
        <taxon>Coccoidea</taxon>
        <taxon>Coccidae</taxon>
        <taxon>Parthenolecanium</taxon>
    </lineage>
</organism>
<reference evidence="6 7" key="1">
    <citation type="submission" date="2024-03" db="EMBL/GenBank/DDBJ databases">
        <title>Adaptation during the transition from Ophiocordyceps entomopathogen to insect associate is accompanied by gene loss and intensified selection.</title>
        <authorList>
            <person name="Ward C.M."/>
            <person name="Onetto C.A."/>
            <person name="Borneman A.R."/>
        </authorList>
    </citation>
    <scope>NUCLEOTIDE SEQUENCE [LARGE SCALE GENOMIC DNA]</scope>
    <source>
        <strain evidence="6">AWRI1</strain>
        <tissue evidence="6">Single Adult Female</tissue>
    </source>
</reference>
<dbReference type="SUPFAM" id="SSF47973">
    <property type="entry name" value="Ribosomal protein S7"/>
    <property type="match status" value="1"/>
</dbReference>
<dbReference type="GO" id="GO:0003735">
    <property type="term" value="F:structural constituent of ribosome"/>
    <property type="evidence" value="ECO:0007669"/>
    <property type="project" value="InterPro"/>
</dbReference>
<dbReference type="GO" id="GO:0006412">
    <property type="term" value="P:translation"/>
    <property type="evidence" value="ECO:0007669"/>
    <property type="project" value="InterPro"/>
</dbReference>
<dbReference type="GO" id="GO:1990904">
    <property type="term" value="C:ribonucleoprotein complex"/>
    <property type="evidence" value="ECO:0007669"/>
    <property type="project" value="UniProtKB-KW"/>
</dbReference>
<dbReference type="PROSITE" id="PS00052">
    <property type="entry name" value="RIBOSOMAL_S7"/>
    <property type="match status" value="1"/>
</dbReference>
<evidence type="ECO:0000256" key="4">
    <source>
        <dbReference type="RuleBase" id="RU003619"/>
    </source>
</evidence>
<dbReference type="Pfam" id="PF00177">
    <property type="entry name" value="Ribosomal_S7"/>
    <property type="match status" value="1"/>
</dbReference>
<dbReference type="Proteomes" id="UP001367676">
    <property type="component" value="Unassembled WGS sequence"/>
</dbReference>
<proteinExistence type="inferred from homology"/>
<keyword evidence="2 4" id="KW-0689">Ribosomal protein</keyword>
<accession>A0AAN9U1Y0</accession>
<evidence type="ECO:0000313" key="6">
    <source>
        <dbReference type="EMBL" id="KAK7602783.1"/>
    </source>
</evidence>
<comment type="similarity">
    <text evidence="1 4">Belongs to the universal ribosomal protein uS7 family.</text>
</comment>
<dbReference type="InterPro" id="IPR000235">
    <property type="entry name" value="Ribosomal_uS7"/>
</dbReference>
<dbReference type="InterPro" id="IPR020606">
    <property type="entry name" value="Ribosomal_uS7_CS"/>
</dbReference>
<evidence type="ECO:0000256" key="2">
    <source>
        <dbReference type="ARBA" id="ARBA00022980"/>
    </source>
</evidence>
<dbReference type="GO" id="GO:0003723">
    <property type="term" value="F:RNA binding"/>
    <property type="evidence" value="ECO:0007669"/>
    <property type="project" value="InterPro"/>
</dbReference>
<comment type="caution">
    <text evidence="6">The sequence shown here is derived from an EMBL/GenBank/DDBJ whole genome shotgun (WGS) entry which is preliminary data.</text>
</comment>
<evidence type="ECO:0000256" key="3">
    <source>
        <dbReference type="ARBA" id="ARBA00023274"/>
    </source>
</evidence>
<dbReference type="CDD" id="cd14870">
    <property type="entry name" value="uS7_Mitochondria_Mammalian"/>
    <property type="match status" value="1"/>
</dbReference>